<gene>
    <name evidence="5" type="ORF">NHG85_07600</name>
</gene>
<dbReference type="Pfam" id="PF00535">
    <property type="entry name" value="Glycos_transf_2"/>
    <property type="match status" value="1"/>
</dbReference>
<dbReference type="GO" id="GO:0016757">
    <property type="term" value="F:glycosyltransferase activity"/>
    <property type="evidence" value="ECO:0007669"/>
    <property type="project" value="UniProtKB-KW"/>
</dbReference>
<sequence length="301" mass="33404">MPISIIIPHLNQPEALERGLRALVPQLAERDEIIVVDNGSGQLPREVCDAFPGVQLLEEAQPGPGPARNTGVAAARHDLLAFIDADCVAGEGWLDAIRARFAQPEAQILGGDVRILLVDPDRPTRIEAYESVYAYRMDRYIREQGFTGTGNLAARRSVIEAVGPFAGAGVAEDRDWGQRATRAGYVITYVAEMQAFHPGRDNFAELCAKWDRHTAHDFESAKLRRGGRARWVAKTLAMGVSPLAEIPRVLASDRIHGPRVRLDAIACLAQIRFYRMRIMTRLLLQGGSDRLVEQWNRPDPR</sequence>
<evidence type="ECO:0000256" key="1">
    <source>
        <dbReference type="ARBA" id="ARBA00006739"/>
    </source>
</evidence>
<reference evidence="5" key="1">
    <citation type="submission" date="2022-06" db="EMBL/GenBank/DDBJ databases">
        <title>Limimaricola sediminis sp. nov., isolated from an intertidal sediment.</title>
        <authorList>
            <person name="Shao X."/>
        </authorList>
    </citation>
    <scope>NUCLEOTIDE SEQUENCE</scope>
    <source>
        <strain evidence="5">ASW11-118</strain>
    </source>
</reference>
<evidence type="ECO:0000256" key="3">
    <source>
        <dbReference type="ARBA" id="ARBA00022679"/>
    </source>
</evidence>
<dbReference type="InterPro" id="IPR029044">
    <property type="entry name" value="Nucleotide-diphossugar_trans"/>
</dbReference>
<feature type="domain" description="Glycosyltransferase 2-like" evidence="4">
    <location>
        <begin position="4"/>
        <end position="161"/>
    </location>
</feature>
<accession>A0A9X2JPM1</accession>
<evidence type="ECO:0000313" key="5">
    <source>
        <dbReference type="EMBL" id="MCP1168390.1"/>
    </source>
</evidence>
<organism evidence="5 6">
    <name type="scientific">Limimaricola litoreus</name>
    <dbReference type="NCBI Taxonomy" id="2955316"/>
    <lineage>
        <taxon>Bacteria</taxon>
        <taxon>Pseudomonadati</taxon>
        <taxon>Pseudomonadota</taxon>
        <taxon>Alphaproteobacteria</taxon>
        <taxon>Rhodobacterales</taxon>
        <taxon>Paracoccaceae</taxon>
        <taxon>Limimaricola</taxon>
    </lineage>
</organism>
<keyword evidence="3 5" id="KW-0808">Transferase</keyword>
<dbReference type="SUPFAM" id="SSF53448">
    <property type="entry name" value="Nucleotide-diphospho-sugar transferases"/>
    <property type="match status" value="1"/>
</dbReference>
<keyword evidence="2 5" id="KW-0328">Glycosyltransferase</keyword>
<evidence type="ECO:0000259" key="4">
    <source>
        <dbReference type="Pfam" id="PF00535"/>
    </source>
</evidence>
<dbReference type="EMBL" id="JAMYXC010000112">
    <property type="protein sequence ID" value="MCP1168390.1"/>
    <property type="molecule type" value="Genomic_DNA"/>
</dbReference>
<evidence type="ECO:0000313" key="6">
    <source>
        <dbReference type="Proteomes" id="UP001139477"/>
    </source>
</evidence>
<name>A0A9X2JPM1_9RHOB</name>
<comment type="similarity">
    <text evidence="1">Belongs to the glycosyltransferase 2 family.</text>
</comment>
<dbReference type="Proteomes" id="UP001139477">
    <property type="component" value="Unassembled WGS sequence"/>
</dbReference>
<dbReference type="RefSeq" id="WP_253331256.1">
    <property type="nucleotide sequence ID" value="NZ_JAMYXC010000112.1"/>
</dbReference>
<dbReference type="EC" id="2.4.-.-" evidence="5"/>
<keyword evidence="6" id="KW-1185">Reference proteome</keyword>
<dbReference type="AlphaFoldDB" id="A0A9X2JPM1"/>
<dbReference type="Gene3D" id="3.90.550.10">
    <property type="entry name" value="Spore Coat Polysaccharide Biosynthesis Protein SpsA, Chain A"/>
    <property type="match status" value="1"/>
</dbReference>
<comment type="caution">
    <text evidence="5">The sequence shown here is derived from an EMBL/GenBank/DDBJ whole genome shotgun (WGS) entry which is preliminary data.</text>
</comment>
<evidence type="ECO:0000256" key="2">
    <source>
        <dbReference type="ARBA" id="ARBA00022676"/>
    </source>
</evidence>
<proteinExistence type="inferred from homology"/>
<dbReference type="PANTHER" id="PTHR43179">
    <property type="entry name" value="RHAMNOSYLTRANSFERASE WBBL"/>
    <property type="match status" value="1"/>
</dbReference>
<dbReference type="PANTHER" id="PTHR43179:SF12">
    <property type="entry name" value="GALACTOFURANOSYLTRANSFERASE GLFT2"/>
    <property type="match status" value="1"/>
</dbReference>
<protein>
    <submittedName>
        <fullName evidence="5">Glycosyltransferase</fullName>
        <ecNumber evidence="5">2.4.-.-</ecNumber>
    </submittedName>
</protein>
<dbReference type="InterPro" id="IPR001173">
    <property type="entry name" value="Glyco_trans_2-like"/>
</dbReference>